<dbReference type="CDD" id="cd05254">
    <property type="entry name" value="dTDP_HR_like_SDR_e"/>
    <property type="match status" value="1"/>
</dbReference>
<dbReference type="InterPro" id="IPR005913">
    <property type="entry name" value="dTDP_dehydrorham_reduct"/>
</dbReference>
<dbReference type="GO" id="GO:0019305">
    <property type="term" value="P:dTDP-rhamnose biosynthetic process"/>
    <property type="evidence" value="ECO:0007669"/>
    <property type="project" value="UniProtKB-UniPathway"/>
</dbReference>
<keyword evidence="9" id="KW-1185">Reference proteome</keyword>
<dbReference type="SUPFAM" id="SSF51735">
    <property type="entry name" value="NAD(P)-binding Rossmann-fold domains"/>
    <property type="match status" value="1"/>
</dbReference>
<evidence type="ECO:0000256" key="2">
    <source>
        <dbReference type="ARBA" id="ARBA00010944"/>
    </source>
</evidence>
<proteinExistence type="inferred from homology"/>
<evidence type="ECO:0000313" key="9">
    <source>
        <dbReference type="Proteomes" id="UP000294881"/>
    </source>
</evidence>
<dbReference type="NCBIfam" id="TIGR01214">
    <property type="entry name" value="rmlD"/>
    <property type="match status" value="1"/>
</dbReference>
<dbReference type="Proteomes" id="UP000294881">
    <property type="component" value="Unassembled WGS sequence"/>
</dbReference>
<sequence>MRILVTGTEGQLARSLLEQAQGVNDLSVFALGRPDLDLTRPHAIAGALAGVDCDVIVNAAAYTAVDQAESEPDIAHAVNCDGAEAVAQAAARADIPFIQISTDYVFNGQKDGAWNEDDSPDPLSVYGKTKLAGEMAVQAAAPKAAILRTAWVYSPFGKNFAKTMLRLAESRDELSVVADQTGAPTSALDIAGGVIAVARNLAARPDDPALHGVFHMTAIAGSTAPTWADFAEQIFSASRALGGPSAQVRRISTAGYPTPAARPRNSLLDCTRLEQAHGVRLPFWEVPVANIVRRILADS</sequence>
<evidence type="ECO:0000259" key="7">
    <source>
        <dbReference type="Pfam" id="PF04321"/>
    </source>
</evidence>
<dbReference type="OrthoDB" id="9803892at2"/>
<dbReference type="Gene3D" id="3.40.50.720">
    <property type="entry name" value="NAD(P)-binding Rossmann-like Domain"/>
    <property type="match status" value="1"/>
</dbReference>
<keyword evidence="6" id="KW-0560">Oxidoreductase</keyword>
<comment type="similarity">
    <text evidence="2 6">Belongs to the dTDP-4-dehydrorhamnose reductase family.</text>
</comment>
<dbReference type="PANTHER" id="PTHR10491">
    <property type="entry name" value="DTDP-4-DEHYDRORHAMNOSE REDUCTASE"/>
    <property type="match status" value="1"/>
</dbReference>
<name>A0A4R2GVJ5_9HYPH</name>
<comment type="pathway">
    <text evidence="1 6">Carbohydrate biosynthesis; dTDP-L-rhamnose biosynthesis.</text>
</comment>
<accession>A0A4R2GVJ5</accession>
<dbReference type="Gene3D" id="3.90.25.10">
    <property type="entry name" value="UDP-galactose 4-epimerase, domain 1"/>
    <property type="match status" value="1"/>
</dbReference>
<evidence type="ECO:0000313" key="8">
    <source>
        <dbReference type="EMBL" id="TCO14653.1"/>
    </source>
</evidence>
<feature type="domain" description="RmlD-like substrate binding" evidence="7">
    <location>
        <begin position="1"/>
        <end position="294"/>
    </location>
</feature>
<evidence type="ECO:0000256" key="4">
    <source>
        <dbReference type="ARBA" id="ARBA00017099"/>
    </source>
</evidence>
<evidence type="ECO:0000256" key="6">
    <source>
        <dbReference type="RuleBase" id="RU364082"/>
    </source>
</evidence>
<keyword evidence="6" id="KW-0521">NADP</keyword>
<dbReference type="PANTHER" id="PTHR10491:SF4">
    <property type="entry name" value="METHIONINE ADENOSYLTRANSFERASE 2 SUBUNIT BETA"/>
    <property type="match status" value="1"/>
</dbReference>
<evidence type="ECO:0000256" key="3">
    <source>
        <dbReference type="ARBA" id="ARBA00012929"/>
    </source>
</evidence>
<evidence type="ECO:0000256" key="1">
    <source>
        <dbReference type="ARBA" id="ARBA00004781"/>
    </source>
</evidence>
<dbReference type="GO" id="GO:0008831">
    <property type="term" value="F:dTDP-4-dehydrorhamnose reductase activity"/>
    <property type="evidence" value="ECO:0007669"/>
    <property type="project" value="UniProtKB-EC"/>
</dbReference>
<dbReference type="InterPro" id="IPR036291">
    <property type="entry name" value="NAD(P)-bd_dom_sf"/>
</dbReference>
<comment type="cofactor">
    <cofactor evidence="6">
        <name>Mg(2+)</name>
        <dbReference type="ChEBI" id="CHEBI:18420"/>
    </cofactor>
    <text evidence="6">Binds 1 Mg(2+) ion per monomer.</text>
</comment>
<reference evidence="8 9" key="1">
    <citation type="submission" date="2019-03" db="EMBL/GenBank/DDBJ databases">
        <title>Genomic Encyclopedia of Type Strains, Phase IV (KMG-IV): sequencing the most valuable type-strain genomes for metagenomic binning, comparative biology and taxonomic classification.</title>
        <authorList>
            <person name="Goeker M."/>
        </authorList>
    </citation>
    <scope>NUCLEOTIDE SEQUENCE [LARGE SCALE GENOMIC DNA]</scope>
    <source>
        <strain evidence="8 9">DSM 22958</strain>
    </source>
</reference>
<dbReference type="EC" id="1.1.1.133" evidence="3 6"/>
<gene>
    <name evidence="8" type="ORF">EV666_103161</name>
</gene>
<dbReference type="UniPathway" id="UPA00124"/>
<comment type="function">
    <text evidence="6">Catalyzes the reduction of dTDP-6-deoxy-L-lyxo-4-hexulose to yield dTDP-L-rhamnose.</text>
</comment>
<dbReference type="Pfam" id="PF04321">
    <property type="entry name" value="RmlD_sub_bind"/>
    <property type="match status" value="1"/>
</dbReference>
<comment type="catalytic activity">
    <reaction evidence="5 6">
        <text>dTDP-beta-L-rhamnose + NADP(+) = dTDP-4-dehydro-beta-L-rhamnose + NADPH + H(+)</text>
        <dbReference type="Rhea" id="RHEA:21796"/>
        <dbReference type="ChEBI" id="CHEBI:15378"/>
        <dbReference type="ChEBI" id="CHEBI:57510"/>
        <dbReference type="ChEBI" id="CHEBI:57783"/>
        <dbReference type="ChEBI" id="CHEBI:58349"/>
        <dbReference type="ChEBI" id="CHEBI:62830"/>
        <dbReference type="EC" id="1.1.1.133"/>
    </reaction>
</comment>
<dbReference type="EMBL" id="SLWL01000003">
    <property type="protein sequence ID" value="TCO14653.1"/>
    <property type="molecule type" value="Genomic_DNA"/>
</dbReference>
<dbReference type="InterPro" id="IPR029903">
    <property type="entry name" value="RmlD-like-bd"/>
</dbReference>
<evidence type="ECO:0000256" key="5">
    <source>
        <dbReference type="ARBA" id="ARBA00048200"/>
    </source>
</evidence>
<protein>
    <recommendedName>
        <fullName evidence="4 6">dTDP-4-dehydrorhamnose reductase</fullName>
        <ecNumber evidence="3 6">1.1.1.133</ecNumber>
    </recommendedName>
</protein>
<comment type="caution">
    <text evidence="8">The sequence shown here is derived from an EMBL/GenBank/DDBJ whole genome shotgun (WGS) entry which is preliminary data.</text>
</comment>
<organism evidence="8 9">
    <name type="scientific">Camelimonas lactis</name>
    <dbReference type="NCBI Taxonomy" id="659006"/>
    <lineage>
        <taxon>Bacteria</taxon>
        <taxon>Pseudomonadati</taxon>
        <taxon>Pseudomonadota</taxon>
        <taxon>Alphaproteobacteria</taxon>
        <taxon>Hyphomicrobiales</taxon>
        <taxon>Chelatococcaceae</taxon>
        <taxon>Camelimonas</taxon>
    </lineage>
</organism>
<dbReference type="RefSeq" id="WP_132004188.1">
    <property type="nucleotide sequence ID" value="NZ_JBHUNN010000002.1"/>
</dbReference>
<dbReference type="AlphaFoldDB" id="A0A4R2GVJ5"/>